<dbReference type="Proteomes" id="UP001320420">
    <property type="component" value="Unassembled WGS sequence"/>
</dbReference>
<keyword evidence="1" id="KW-0560">Oxidoreductase</keyword>
<dbReference type="Gene3D" id="3.60.130.10">
    <property type="entry name" value="Clavaminate synthase-like"/>
    <property type="match status" value="1"/>
</dbReference>
<accession>A0AAN9YJW0</accession>
<dbReference type="PANTHER" id="PTHR37285:SF5">
    <property type="entry name" value="SPORE WALL MATURATION PROTEIN DIT1"/>
    <property type="match status" value="1"/>
</dbReference>
<dbReference type="GO" id="GO:0016491">
    <property type="term" value="F:oxidoreductase activity"/>
    <property type="evidence" value="ECO:0007669"/>
    <property type="project" value="UniProtKB-KW"/>
</dbReference>
<dbReference type="Pfam" id="PF02668">
    <property type="entry name" value="TauD"/>
    <property type="match status" value="1"/>
</dbReference>
<dbReference type="InterPro" id="IPR003819">
    <property type="entry name" value="TauD/TfdA-like"/>
</dbReference>
<keyword evidence="4" id="KW-1185">Reference proteome</keyword>
<evidence type="ECO:0000259" key="2">
    <source>
        <dbReference type="Pfam" id="PF02668"/>
    </source>
</evidence>
<proteinExistence type="predicted"/>
<dbReference type="InterPro" id="IPR042098">
    <property type="entry name" value="TauD-like_sf"/>
</dbReference>
<feature type="domain" description="TauD/TfdA-like" evidence="2">
    <location>
        <begin position="385"/>
        <end position="643"/>
    </location>
</feature>
<dbReference type="AlphaFoldDB" id="A0AAN9YJW0"/>
<dbReference type="PANTHER" id="PTHR37285">
    <property type="entry name" value="SPORE WALL MATURATION PROTEIN DIT1"/>
    <property type="match status" value="1"/>
</dbReference>
<dbReference type="InterPro" id="IPR007817">
    <property type="entry name" value="Isocyanide_synthase_DIT1"/>
</dbReference>
<reference evidence="3 4" key="1">
    <citation type="submission" date="2024-02" db="EMBL/GenBank/DDBJ databases">
        <title>De novo assembly and annotation of 12 fungi associated with fruit tree decline syndrome in Ontario, Canada.</title>
        <authorList>
            <person name="Sulman M."/>
            <person name="Ellouze W."/>
            <person name="Ilyukhin E."/>
        </authorList>
    </citation>
    <scope>NUCLEOTIDE SEQUENCE [LARGE SCALE GENOMIC DNA]</scope>
    <source>
        <strain evidence="3 4">M11/M66-122</strain>
    </source>
</reference>
<protein>
    <recommendedName>
        <fullName evidence="2">TauD/TfdA-like domain-containing protein</fullName>
    </recommendedName>
</protein>
<evidence type="ECO:0000256" key="1">
    <source>
        <dbReference type="ARBA" id="ARBA00023002"/>
    </source>
</evidence>
<sequence length="646" mass="72053">MPSAISPSPVAVTKSWLPISERSGKFDSSNLELSSQILDIISRYKLQRDALPTKSSHGAFNFLAQIYGKVEAGQPILMCLPAFPFKSPNTSTKVLGRLPDKAEEFALAHLNGLCAAIGDIYPPGAKLMIISDGLVYNDLLSVPDKEVWAYGEVLRALSASKAFQHIEFSRLKDLVHIDVPDELDEITYVANATNFRLALLKHFSRPEYDPSLKISEDEDTCMTYRGYIKFLATDLQDVYPVGDGRSKSKYKKGVEYIAKQMLSRGDAFARAVREKFRDRLRLSIHPSTGENKLSVNLLPTDTAFTTPWHCSIAFRLDGTTTTGPRSRFDADDSLELVCDDESGRPSYYREKTDLLTWDAAVVSEPLYPAGLVIRPAAGVRGALSIDDVDAAKARALAQVNSPVVLRGFAGTRNRDRFVRKAAAMGTPMPWKFGLVLEVRDRGVETQGLNNVLSAEWMPYHYDGLFKTEKRTNAEGVEELVSLPPRFQFFTAVTASPKNTGFTLFASSTHVFKHLPRHISLDYLRDLTWKVSTSSFDATELRGLPLVVDHPSTGRPCLRFHEPWPQHKTKFEATNVTIENAGNSPDVDLDSAAVCDALTGLLHDRRIAYYHAWEKGDLLISDNVLAMHTRSDFTAGCDRELWRIHFD</sequence>
<dbReference type="SUPFAM" id="SSF51197">
    <property type="entry name" value="Clavaminate synthase-like"/>
    <property type="match status" value="1"/>
</dbReference>
<evidence type="ECO:0000313" key="4">
    <source>
        <dbReference type="Proteomes" id="UP001320420"/>
    </source>
</evidence>
<organism evidence="3 4">
    <name type="scientific">Diatrype stigma</name>
    <dbReference type="NCBI Taxonomy" id="117547"/>
    <lineage>
        <taxon>Eukaryota</taxon>
        <taxon>Fungi</taxon>
        <taxon>Dikarya</taxon>
        <taxon>Ascomycota</taxon>
        <taxon>Pezizomycotina</taxon>
        <taxon>Sordariomycetes</taxon>
        <taxon>Xylariomycetidae</taxon>
        <taxon>Xylariales</taxon>
        <taxon>Diatrypaceae</taxon>
        <taxon>Diatrype</taxon>
    </lineage>
</organism>
<gene>
    <name evidence="3" type="ORF">SLS62_009771</name>
</gene>
<dbReference type="Pfam" id="PF05141">
    <property type="entry name" value="DIT1_PvcA"/>
    <property type="match status" value="1"/>
</dbReference>
<dbReference type="EMBL" id="JAKJXP020000108">
    <property type="protein sequence ID" value="KAK7745594.1"/>
    <property type="molecule type" value="Genomic_DNA"/>
</dbReference>
<comment type="caution">
    <text evidence="3">The sequence shown here is derived from an EMBL/GenBank/DDBJ whole genome shotgun (WGS) entry which is preliminary data.</text>
</comment>
<evidence type="ECO:0000313" key="3">
    <source>
        <dbReference type="EMBL" id="KAK7745594.1"/>
    </source>
</evidence>
<name>A0AAN9YJW0_9PEZI</name>